<evidence type="ECO:0000313" key="1">
    <source>
        <dbReference type="EMBL" id="MUG33455.1"/>
    </source>
</evidence>
<gene>
    <name evidence="1" type="ORF">GB996_11745</name>
</gene>
<reference evidence="1 2" key="1">
    <citation type="journal article" date="2019" name="PLoS ONE">
        <title>Pup mortality in New Zealand sea lions (Phocarctos hookeri) at Enderby Island, Auckland Islands, 2013-18.</title>
        <authorList>
            <person name="Michael S.A."/>
            <person name="Hayman D.T.S."/>
            <person name="Gray R."/>
            <person name="Zhang J."/>
            <person name="Rogers L."/>
            <person name="Roe W.D."/>
        </authorList>
    </citation>
    <scope>NUCLEOTIDE SEQUENCE [LARGE SCALE GENOMIC DNA]</scope>
    <source>
        <strain evidence="1 2">SM868</strain>
    </source>
</reference>
<dbReference type="AlphaFoldDB" id="A0A844M411"/>
<dbReference type="RefSeq" id="WP_155587788.1">
    <property type="nucleotide sequence ID" value="NZ_WFKQ01000018.1"/>
</dbReference>
<accession>A0A844M411</accession>
<name>A0A844M411_9GAMM</name>
<sequence length="122" mass="14624">MNKRKRHMQHYNALRSARVEAMLEMLNAIDHGAPELEVLTGKEDNYILENELNSYRAMKVAQYFGVNVSKGKLTRFSKPKEHHYNLTAKQLIEYIEENYDAFFNYWEWYRQPAIQKVESQYT</sequence>
<keyword evidence="2" id="KW-1185">Reference proteome</keyword>
<dbReference type="OrthoDB" id="6659648at2"/>
<dbReference type="EMBL" id="WFKQ01000018">
    <property type="protein sequence ID" value="MUG33455.1"/>
    <property type="molecule type" value="Genomic_DNA"/>
</dbReference>
<proteinExistence type="predicted"/>
<comment type="caution">
    <text evidence="1">The sequence shown here is derived from an EMBL/GenBank/DDBJ whole genome shotgun (WGS) entry which is preliminary data.</text>
</comment>
<evidence type="ECO:0000313" key="2">
    <source>
        <dbReference type="Proteomes" id="UP000442109"/>
    </source>
</evidence>
<organism evidence="1 2">
    <name type="scientific">Psychrobacter sanguinis</name>
    <dbReference type="NCBI Taxonomy" id="861445"/>
    <lineage>
        <taxon>Bacteria</taxon>
        <taxon>Pseudomonadati</taxon>
        <taxon>Pseudomonadota</taxon>
        <taxon>Gammaproteobacteria</taxon>
        <taxon>Moraxellales</taxon>
        <taxon>Moraxellaceae</taxon>
        <taxon>Psychrobacter</taxon>
    </lineage>
</organism>
<protein>
    <submittedName>
        <fullName evidence="1">Uncharacterized protein</fullName>
    </submittedName>
</protein>
<dbReference type="Proteomes" id="UP000442109">
    <property type="component" value="Unassembled WGS sequence"/>
</dbReference>